<reference evidence="9" key="1">
    <citation type="submission" date="2019-10" db="EMBL/GenBank/DDBJ databases">
        <title>Draft genome sequece of Microseira wollei NIES-4236.</title>
        <authorList>
            <person name="Yamaguchi H."/>
            <person name="Suzuki S."/>
            <person name="Kawachi M."/>
        </authorList>
    </citation>
    <scope>NUCLEOTIDE SEQUENCE</scope>
    <source>
        <strain evidence="9">NIES-4236</strain>
    </source>
</reference>
<dbReference type="Pfam" id="PF03040">
    <property type="entry name" value="CemA"/>
    <property type="match status" value="1"/>
</dbReference>
<dbReference type="InterPro" id="IPR004282">
    <property type="entry name" value="CemA"/>
</dbReference>
<dbReference type="AlphaFoldDB" id="A0AAV3X5K0"/>
<dbReference type="PANTHER" id="PTHR33650:SF2">
    <property type="entry name" value="CHLOROPLAST ENVELOPE MEMBRANE PROTEIN"/>
    <property type="match status" value="1"/>
</dbReference>
<comment type="caution">
    <text evidence="9">The sequence shown here is derived from an EMBL/GenBank/DDBJ whole genome shotgun (WGS) entry which is preliminary data.</text>
</comment>
<dbReference type="GO" id="GO:0015078">
    <property type="term" value="F:proton transmembrane transporter activity"/>
    <property type="evidence" value="ECO:0007669"/>
    <property type="project" value="UniProtKB-UniRule"/>
</dbReference>
<feature type="transmembrane region" description="Helical" evidence="8">
    <location>
        <begin position="288"/>
        <end position="306"/>
    </location>
</feature>
<keyword evidence="5 8" id="KW-1133">Transmembrane helix</keyword>
<keyword evidence="2 8" id="KW-0813">Transport</keyword>
<evidence type="ECO:0000256" key="1">
    <source>
        <dbReference type="ARBA" id="ARBA00004141"/>
    </source>
</evidence>
<keyword evidence="4 8" id="KW-0375">Hydrogen ion transport</keyword>
<comment type="similarity">
    <text evidence="8">Belongs to the CemA family.</text>
</comment>
<evidence type="ECO:0000256" key="2">
    <source>
        <dbReference type="ARBA" id="ARBA00022448"/>
    </source>
</evidence>
<evidence type="ECO:0000256" key="5">
    <source>
        <dbReference type="ARBA" id="ARBA00022989"/>
    </source>
</evidence>
<organism evidence="9 10">
    <name type="scientific">Microseira wollei NIES-4236</name>
    <dbReference type="NCBI Taxonomy" id="2530354"/>
    <lineage>
        <taxon>Bacteria</taxon>
        <taxon>Bacillati</taxon>
        <taxon>Cyanobacteriota</taxon>
        <taxon>Cyanophyceae</taxon>
        <taxon>Oscillatoriophycideae</taxon>
        <taxon>Aerosakkonematales</taxon>
        <taxon>Aerosakkonemataceae</taxon>
        <taxon>Microseira</taxon>
    </lineage>
</organism>
<evidence type="ECO:0000313" key="10">
    <source>
        <dbReference type="Proteomes" id="UP001050975"/>
    </source>
</evidence>
<evidence type="ECO:0000313" key="9">
    <source>
        <dbReference type="EMBL" id="GET37085.1"/>
    </source>
</evidence>
<keyword evidence="10" id="KW-1185">Reference proteome</keyword>
<evidence type="ECO:0000256" key="8">
    <source>
        <dbReference type="HAMAP-Rule" id="MF_01308"/>
    </source>
</evidence>
<protein>
    <recommendedName>
        <fullName evidence="8">Proton extrusion protein PxcA</fullName>
    </recommendedName>
</protein>
<keyword evidence="7 8" id="KW-0472">Membrane</keyword>
<accession>A0AAV3X5K0</accession>
<feature type="transmembrane region" description="Helical" evidence="8">
    <location>
        <begin position="471"/>
        <end position="492"/>
    </location>
</feature>
<keyword evidence="8" id="KW-1003">Cell membrane</keyword>
<evidence type="ECO:0000256" key="4">
    <source>
        <dbReference type="ARBA" id="ARBA00022781"/>
    </source>
</evidence>
<dbReference type="EMBL" id="BLAY01000022">
    <property type="protein sequence ID" value="GET37085.1"/>
    <property type="molecule type" value="Genomic_DNA"/>
</dbReference>
<dbReference type="GO" id="GO:0005886">
    <property type="term" value="C:plasma membrane"/>
    <property type="evidence" value="ECO:0007669"/>
    <property type="project" value="UniProtKB-SubCell"/>
</dbReference>
<gene>
    <name evidence="8" type="primary">pxcA</name>
    <name evidence="9" type="ORF">MiSe_18380</name>
</gene>
<comment type="subcellular location">
    <subcellularLocation>
        <location evidence="8">Cell inner membrane</location>
        <topology evidence="8">Multi-pass membrane protein</topology>
    </subcellularLocation>
    <subcellularLocation>
        <location evidence="1">Membrane</location>
        <topology evidence="1">Multi-pass membrane protein</topology>
    </subcellularLocation>
</comment>
<name>A0AAV3X5K0_9CYAN</name>
<comment type="function">
    <text evidence="8">Required for H(+) efflux immediately after light irradiation to form a rapid H(+) concentration gradient across the thylakoid membranes. Together with PxcL, contributes to transient H(+) uptake following dark to light transition.</text>
</comment>
<proteinExistence type="inferred from homology"/>
<sequence>MLYQASCLATGARTSEPNRLRNRRSSSRESVIIPRTRNLKLWRICFRLKARFAHLDTISVMTNSILQKIKASVRSANQWFSETPERSLEQAYNAALQIKAIEDEHFNGQKISPESADYGASVMAYFQAELNKYLNIAKLRLAAFNATYSVLTLVNQNPVSSNQFAPATRSTNSNRLGARDQPTIILEKLKFIDDVISKYTAENRQTKPDSSLSLTVVPQNVEATNLNGQVSSEQSDIIVNQIENISDQTGVLPRSILRTFTRLTRELNPRAEEDVVKKFRTSQAKTAISLRFILLLIVIPLLTFQISKLFVVGPIVDQNFKSPQNPIGIFLNEEQEEKALLKLQRFEEKLKFDVLIGQSPELSAEIIEERIKDKAKELANEYGQISADAIKNVFSDLFSLAAFCFVILTSRREIEILKSFIDEIVYGLSDSAKAFIIILFTDMFVGFHSPHGWEVILEGVSRHWGLPENRQFIFLFIATFPVVLDTIFKYWIFRYLNRISPSAVATYRNMNE</sequence>
<keyword evidence="8" id="KW-0997">Cell inner membrane</keyword>
<evidence type="ECO:0000256" key="7">
    <source>
        <dbReference type="ARBA" id="ARBA00023136"/>
    </source>
</evidence>
<dbReference type="HAMAP" id="MF_01308">
    <property type="entry name" value="CemA_PxcA"/>
    <property type="match status" value="1"/>
</dbReference>
<dbReference type="PANTHER" id="PTHR33650">
    <property type="entry name" value="CHLOROPLAST ENVELOPE MEMBRANE PROTEIN-RELATED"/>
    <property type="match status" value="1"/>
</dbReference>
<dbReference type="Proteomes" id="UP001050975">
    <property type="component" value="Unassembled WGS sequence"/>
</dbReference>
<dbReference type="NCBIfam" id="NF002703">
    <property type="entry name" value="PRK02507.1-1"/>
    <property type="match status" value="1"/>
</dbReference>
<keyword evidence="3 8" id="KW-0812">Transmembrane</keyword>
<evidence type="ECO:0000256" key="6">
    <source>
        <dbReference type="ARBA" id="ARBA00023065"/>
    </source>
</evidence>
<keyword evidence="6 8" id="KW-0406">Ion transport</keyword>
<evidence type="ECO:0000256" key="3">
    <source>
        <dbReference type="ARBA" id="ARBA00022692"/>
    </source>
</evidence>